<dbReference type="InterPro" id="IPR002654">
    <property type="entry name" value="Glyco_trans_25"/>
</dbReference>
<accession>A0A6C0I703</accession>
<evidence type="ECO:0000259" key="1">
    <source>
        <dbReference type="Pfam" id="PF01755"/>
    </source>
</evidence>
<dbReference type="CDD" id="cd06532">
    <property type="entry name" value="Glyco_transf_25"/>
    <property type="match status" value="1"/>
</dbReference>
<dbReference type="Pfam" id="PF01755">
    <property type="entry name" value="Glyco_transf_25"/>
    <property type="match status" value="1"/>
</dbReference>
<reference evidence="2" key="1">
    <citation type="journal article" date="2020" name="Nature">
        <title>Giant virus diversity and host interactions through global metagenomics.</title>
        <authorList>
            <person name="Schulz F."/>
            <person name="Roux S."/>
            <person name="Paez-Espino D."/>
            <person name="Jungbluth S."/>
            <person name="Walsh D.A."/>
            <person name="Denef V.J."/>
            <person name="McMahon K.D."/>
            <person name="Konstantinidis K.T."/>
            <person name="Eloe-Fadrosh E.A."/>
            <person name="Kyrpides N.C."/>
            <person name="Woyke T."/>
        </authorList>
    </citation>
    <scope>NUCLEOTIDE SEQUENCE</scope>
    <source>
        <strain evidence="2">GVMAG-M-3300023184-51</strain>
    </source>
</reference>
<organism evidence="2">
    <name type="scientific">viral metagenome</name>
    <dbReference type="NCBI Taxonomy" id="1070528"/>
    <lineage>
        <taxon>unclassified sequences</taxon>
        <taxon>metagenomes</taxon>
        <taxon>organismal metagenomes</taxon>
    </lineage>
</organism>
<name>A0A6C0I703_9ZZZZ</name>
<dbReference type="AlphaFoldDB" id="A0A6C0I703"/>
<sequence length="244" mass="28572">METKPSINFFSDIKHAFYINLEHRTDRKEHVSEQLTNLGLQGFERFNAIKMENGAVGCSMSHLKLLQNAYENKLDHILIVEDDITFLEPEVFKTNFETFLQRNGNNWDVILLAGNNMPPYDKVDDVCIKVKRCQTTTGYLVNGHYIKKLMENVKMGLTQLMYKPASHTMYAIDKFWFLLQAVDKWFLIIPPTVVQREDYSDIEKKRINYQKIMTDLDKKDMFDALAIARARANQQNQLGKMMKF</sequence>
<protein>
    <recommendedName>
        <fullName evidence="1">Glycosyl transferase family 25 domain-containing protein</fullName>
    </recommendedName>
</protein>
<dbReference type="EMBL" id="MN740119">
    <property type="protein sequence ID" value="QHT88582.1"/>
    <property type="molecule type" value="Genomic_DNA"/>
</dbReference>
<proteinExistence type="predicted"/>
<evidence type="ECO:0000313" key="2">
    <source>
        <dbReference type="EMBL" id="QHT88582.1"/>
    </source>
</evidence>
<feature type="domain" description="Glycosyl transferase family 25" evidence="1">
    <location>
        <begin position="51"/>
        <end position="135"/>
    </location>
</feature>